<reference evidence="1" key="2">
    <citation type="journal article" date="2015" name="Fish Shellfish Immunol.">
        <title>Early steps in the European eel (Anguilla anguilla)-Vibrio vulnificus interaction in the gills: Role of the RtxA13 toxin.</title>
        <authorList>
            <person name="Callol A."/>
            <person name="Pajuelo D."/>
            <person name="Ebbesson L."/>
            <person name="Teles M."/>
            <person name="MacKenzie S."/>
            <person name="Amaro C."/>
        </authorList>
    </citation>
    <scope>NUCLEOTIDE SEQUENCE</scope>
</reference>
<evidence type="ECO:0000313" key="1">
    <source>
        <dbReference type="EMBL" id="JAH38168.1"/>
    </source>
</evidence>
<accession>A0A0E9SCB4</accession>
<organism evidence="1">
    <name type="scientific">Anguilla anguilla</name>
    <name type="common">European freshwater eel</name>
    <name type="synonym">Muraena anguilla</name>
    <dbReference type="NCBI Taxonomy" id="7936"/>
    <lineage>
        <taxon>Eukaryota</taxon>
        <taxon>Metazoa</taxon>
        <taxon>Chordata</taxon>
        <taxon>Craniata</taxon>
        <taxon>Vertebrata</taxon>
        <taxon>Euteleostomi</taxon>
        <taxon>Actinopterygii</taxon>
        <taxon>Neopterygii</taxon>
        <taxon>Teleostei</taxon>
        <taxon>Anguilliformes</taxon>
        <taxon>Anguillidae</taxon>
        <taxon>Anguilla</taxon>
    </lineage>
</organism>
<dbReference type="EMBL" id="GBXM01070409">
    <property type="protein sequence ID" value="JAH38168.1"/>
    <property type="molecule type" value="Transcribed_RNA"/>
</dbReference>
<protein>
    <submittedName>
        <fullName evidence="1">Uncharacterized protein</fullName>
    </submittedName>
</protein>
<proteinExistence type="predicted"/>
<dbReference type="AlphaFoldDB" id="A0A0E9SCB4"/>
<sequence length="49" mass="5627">MGCKQIFSKTRIPSTARNQQTNGQLTTKLLFYNDHLSLSRLETNQKCVL</sequence>
<reference evidence="1" key="1">
    <citation type="submission" date="2014-11" db="EMBL/GenBank/DDBJ databases">
        <authorList>
            <person name="Amaro Gonzalez C."/>
        </authorList>
    </citation>
    <scope>NUCLEOTIDE SEQUENCE</scope>
</reference>
<name>A0A0E9SCB4_ANGAN</name>